<dbReference type="Gene3D" id="3.30.930.10">
    <property type="entry name" value="Bira Bifunctional Protein, Domain 2"/>
    <property type="match status" value="1"/>
</dbReference>
<keyword evidence="2" id="KW-0436">Ligase</keyword>
<dbReference type="PROSITE" id="PS51733">
    <property type="entry name" value="BPL_LPL_CATALYTIC"/>
    <property type="match status" value="1"/>
</dbReference>
<dbReference type="SUPFAM" id="SSF55681">
    <property type="entry name" value="Class II aaRS and biotin synthetases"/>
    <property type="match status" value="1"/>
</dbReference>
<feature type="domain" description="BPL/LPL catalytic" evidence="1">
    <location>
        <begin position="41"/>
        <end position="232"/>
    </location>
</feature>
<sequence>MSIPPSSSWRAYDWQVIQSAPMKPVLHMALDEALLEAVAAGRRPPTLRIWEWAASAVVIGRFQSLRNEVDLDGAQRHGVQVVRRITGGGAMFIEPGNTITYSIYAPVELVAGMSMIDSYAFFDRWVLDALASLGVEAWYQPINDITSAAGKIGGAAQTRRGGAVLHHVTMAYDIDNAKMMEVLRIGREKLSDKGIASAAKRVDPLRRQTGLPREAIIERMIDTFRTQNGLTESNITPEEWEAAERLVATKFGTQEWLRAVP</sequence>
<evidence type="ECO:0000313" key="2">
    <source>
        <dbReference type="EMBL" id="ABU57607.1"/>
    </source>
</evidence>
<organism evidence="2 3">
    <name type="scientific">Roseiflexus castenholzii (strain DSM 13941 / HLO8)</name>
    <dbReference type="NCBI Taxonomy" id="383372"/>
    <lineage>
        <taxon>Bacteria</taxon>
        <taxon>Bacillati</taxon>
        <taxon>Chloroflexota</taxon>
        <taxon>Chloroflexia</taxon>
        <taxon>Chloroflexales</taxon>
        <taxon>Roseiflexineae</taxon>
        <taxon>Roseiflexaceae</taxon>
        <taxon>Roseiflexus</taxon>
    </lineage>
</organism>
<evidence type="ECO:0000313" key="3">
    <source>
        <dbReference type="Proteomes" id="UP000000263"/>
    </source>
</evidence>
<dbReference type="InterPro" id="IPR045864">
    <property type="entry name" value="aa-tRNA-synth_II/BPL/LPL"/>
</dbReference>
<dbReference type="PANTHER" id="PTHR43679:SF2">
    <property type="entry name" value="OCTANOYL-[GCVH]:PROTEIN N-OCTANOYLTRANSFERASE"/>
    <property type="match status" value="1"/>
</dbReference>
<dbReference type="OrthoDB" id="9774653at2"/>
<dbReference type="AlphaFoldDB" id="A7NJD7"/>
<protein>
    <submittedName>
        <fullName evidence="2">Biotin/lipoate A/B protein ligase</fullName>
    </submittedName>
</protein>
<dbReference type="STRING" id="383372.Rcas_1514"/>
<dbReference type="KEGG" id="rca:Rcas_1514"/>
<gene>
    <name evidence="2" type="ordered locus">Rcas_1514</name>
</gene>
<dbReference type="RefSeq" id="WP_012120035.1">
    <property type="nucleotide sequence ID" value="NC_009767.1"/>
</dbReference>
<dbReference type="EMBL" id="CP000804">
    <property type="protein sequence ID" value="ABU57607.1"/>
    <property type="molecule type" value="Genomic_DNA"/>
</dbReference>
<dbReference type="CDD" id="cd16443">
    <property type="entry name" value="LplA"/>
    <property type="match status" value="1"/>
</dbReference>
<evidence type="ECO:0000259" key="1">
    <source>
        <dbReference type="PROSITE" id="PS51733"/>
    </source>
</evidence>
<dbReference type="Proteomes" id="UP000000263">
    <property type="component" value="Chromosome"/>
</dbReference>
<reference evidence="2 3" key="1">
    <citation type="submission" date="2007-08" db="EMBL/GenBank/DDBJ databases">
        <title>Complete sequence of Roseiflexus castenholzii DSM 13941.</title>
        <authorList>
            <consortium name="US DOE Joint Genome Institute"/>
            <person name="Copeland A."/>
            <person name="Lucas S."/>
            <person name="Lapidus A."/>
            <person name="Barry K."/>
            <person name="Glavina del Rio T."/>
            <person name="Dalin E."/>
            <person name="Tice H."/>
            <person name="Pitluck S."/>
            <person name="Thompson L.S."/>
            <person name="Brettin T."/>
            <person name="Bruce D."/>
            <person name="Detter J.C."/>
            <person name="Han C."/>
            <person name="Tapia R."/>
            <person name="Schmutz J."/>
            <person name="Larimer F."/>
            <person name="Land M."/>
            <person name="Hauser L."/>
            <person name="Kyrpides N."/>
            <person name="Mikhailova N."/>
            <person name="Bryant D.A."/>
            <person name="Hanada S."/>
            <person name="Tsukatani Y."/>
            <person name="Richardson P."/>
        </authorList>
    </citation>
    <scope>NUCLEOTIDE SEQUENCE [LARGE SCALE GENOMIC DNA]</scope>
    <source>
        <strain evidence="3">DSM 13941 / HLO8</strain>
    </source>
</reference>
<dbReference type="HOGENOM" id="CLU_022986_5_2_0"/>
<dbReference type="eggNOG" id="COG0095">
    <property type="taxonomic scope" value="Bacteria"/>
</dbReference>
<accession>A7NJD7</accession>
<dbReference type="GO" id="GO:0016874">
    <property type="term" value="F:ligase activity"/>
    <property type="evidence" value="ECO:0007669"/>
    <property type="project" value="UniProtKB-KW"/>
</dbReference>
<dbReference type="InterPro" id="IPR050664">
    <property type="entry name" value="Octanoyltrans_LipM/LipL"/>
</dbReference>
<dbReference type="InterPro" id="IPR004143">
    <property type="entry name" value="BPL_LPL_catalytic"/>
</dbReference>
<proteinExistence type="predicted"/>
<keyword evidence="3" id="KW-1185">Reference proteome</keyword>
<name>A7NJD7_ROSCS</name>
<dbReference type="PANTHER" id="PTHR43679">
    <property type="entry name" value="OCTANOYLTRANSFERASE LIPM-RELATED"/>
    <property type="match status" value="1"/>
</dbReference>
<dbReference type="Pfam" id="PF21948">
    <property type="entry name" value="LplA-B_cat"/>
    <property type="match status" value="1"/>
</dbReference>